<keyword evidence="4 9" id="KW-0687">Ribonucleoprotein</keyword>
<dbReference type="PANTHER" id="PTHR13904:SF0">
    <property type="entry name" value="U4_U6 SMALL NUCLEAR RIBONUCLEOPROTEIN PRP31"/>
    <property type="match status" value="1"/>
</dbReference>
<dbReference type="InterPro" id="IPR042239">
    <property type="entry name" value="Nop_C"/>
</dbReference>
<feature type="domain" description="Nop" evidence="8">
    <location>
        <begin position="1"/>
        <end position="102"/>
    </location>
</feature>
<feature type="region of interest" description="Disordered" evidence="7">
    <location>
        <begin position="110"/>
        <end position="132"/>
    </location>
</feature>
<proteinExistence type="predicted"/>
<dbReference type="Pfam" id="PF09785">
    <property type="entry name" value="Prp31_C"/>
    <property type="match status" value="1"/>
</dbReference>
<evidence type="ECO:0000256" key="4">
    <source>
        <dbReference type="ARBA" id="ARBA00023274"/>
    </source>
</evidence>
<dbReference type="InterPro" id="IPR027105">
    <property type="entry name" value="Prp31"/>
</dbReference>
<comment type="function">
    <text evidence="6">Involved in pre-mRNA splicing as component of the spliceosome. Required for the assembly of the U4/U5/U6 tri-snRNP complex, one of the building blocks of the spliceosome.</text>
</comment>
<evidence type="ECO:0000256" key="2">
    <source>
        <dbReference type="ARBA" id="ARBA00013538"/>
    </source>
</evidence>
<reference evidence="9 10" key="1">
    <citation type="journal article" date="2014" name="Genome Biol. Evol.">
        <title>The genome of the myxosporean Thelohanellus kitauei shows adaptations to nutrient acquisition within its fish host.</title>
        <authorList>
            <person name="Yang Y."/>
            <person name="Xiong J."/>
            <person name="Zhou Z."/>
            <person name="Huo F."/>
            <person name="Miao W."/>
            <person name="Ran C."/>
            <person name="Liu Y."/>
            <person name="Zhang J."/>
            <person name="Feng J."/>
            <person name="Wang M."/>
            <person name="Wang M."/>
            <person name="Wang L."/>
            <person name="Yao B."/>
        </authorList>
    </citation>
    <scope>NUCLEOTIDE SEQUENCE [LARGE SCALE GENOMIC DNA]</scope>
    <source>
        <strain evidence="9">Wuqing</strain>
    </source>
</reference>
<dbReference type="GO" id="GO:0046540">
    <property type="term" value="C:U4/U6 x U5 tri-snRNP complex"/>
    <property type="evidence" value="ECO:0007669"/>
    <property type="project" value="InterPro"/>
</dbReference>
<evidence type="ECO:0000313" key="10">
    <source>
        <dbReference type="Proteomes" id="UP000031668"/>
    </source>
</evidence>
<dbReference type="InterPro" id="IPR002687">
    <property type="entry name" value="Nop_dom"/>
</dbReference>
<evidence type="ECO:0000313" key="9">
    <source>
        <dbReference type="EMBL" id="KII66023.1"/>
    </source>
</evidence>
<evidence type="ECO:0000256" key="1">
    <source>
        <dbReference type="ARBA" id="ARBA00004123"/>
    </source>
</evidence>
<dbReference type="Proteomes" id="UP000031668">
    <property type="component" value="Unassembled WGS sequence"/>
</dbReference>
<evidence type="ECO:0000259" key="8">
    <source>
        <dbReference type="PROSITE" id="PS51358"/>
    </source>
</evidence>
<dbReference type="PROSITE" id="PS51358">
    <property type="entry name" value="NOP"/>
    <property type="match status" value="1"/>
</dbReference>
<keyword evidence="3" id="KW-0539">Nucleus</keyword>
<dbReference type="Pfam" id="PF01798">
    <property type="entry name" value="Nop"/>
    <property type="match status" value="1"/>
</dbReference>
<dbReference type="GO" id="GO:0005687">
    <property type="term" value="C:U4 snRNP"/>
    <property type="evidence" value="ECO:0007669"/>
    <property type="project" value="TreeGrafter"/>
</dbReference>
<accession>A0A0C2JA53</accession>
<dbReference type="OrthoDB" id="4771285at2759"/>
<protein>
    <recommendedName>
        <fullName evidence="2">U4/U6 small nuclear ribonucleoprotein Prp31</fullName>
    </recommendedName>
    <alternativeName>
        <fullName evidence="5">Pre-mRNA-processing factor 31</fullName>
    </alternativeName>
</protein>
<comment type="caution">
    <text evidence="9">The sequence shown here is derived from an EMBL/GenBank/DDBJ whole genome shotgun (WGS) entry which is preliminary data.</text>
</comment>
<evidence type="ECO:0000256" key="3">
    <source>
        <dbReference type="ARBA" id="ARBA00023242"/>
    </source>
</evidence>
<dbReference type="InterPro" id="IPR036070">
    <property type="entry name" value="Nop_dom_sf"/>
</dbReference>
<name>A0A0C2JA53_THEKT</name>
<dbReference type="GO" id="GO:0071011">
    <property type="term" value="C:precatalytic spliceosome"/>
    <property type="evidence" value="ECO:0007669"/>
    <property type="project" value="TreeGrafter"/>
</dbReference>
<keyword evidence="10" id="KW-1185">Reference proteome</keyword>
<feature type="compositionally biased region" description="Basic residues" evidence="7">
    <location>
        <begin position="120"/>
        <end position="132"/>
    </location>
</feature>
<dbReference type="AlphaFoldDB" id="A0A0C2JA53"/>
<dbReference type="SUPFAM" id="SSF89124">
    <property type="entry name" value="Nop domain"/>
    <property type="match status" value="1"/>
</dbReference>
<dbReference type="PANTHER" id="PTHR13904">
    <property type="entry name" value="PRE-MRNA SPLICING FACTOR PRP31"/>
    <property type="match status" value="1"/>
</dbReference>
<evidence type="ECO:0000256" key="7">
    <source>
        <dbReference type="SAM" id="MobiDB-lite"/>
    </source>
</evidence>
<dbReference type="InterPro" id="IPR019175">
    <property type="entry name" value="Prp31_C"/>
</dbReference>
<dbReference type="OMA" id="MYDEICK"/>
<gene>
    <name evidence="9" type="ORF">RF11_10128</name>
</gene>
<sequence length="263" mass="29112">MGAAGGLNALQQMPACNILLLGSQRRSLVGFSSVSVQPHTGFIYHSPIVQKMPPAYRKKAARVVASKVTLTIRVDGNREYTDGSYGEQMYDEICKKYGQWMAPPPVKMVKALPIPGDQPRRKRGGRRQRHEKQKYALTELRKQANRVYLGQIQEDVYQDAIGFGLNSLVQPGSGKVRTAAIDTKTKISISKRLQKNLASMSNTFGTKTMMRSNVSGLASSVAFTPMQGLEIVNPNIAEKDPKVTNESMKYFSQKSGFQSSKHI</sequence>
<comment type="subcellular location">
    <subcellularLocation>
        <location evidence="1">Nucleus</location>
    </subcellularLocation>
</comment>
<dbReference type="EMBL" id="JWZT01003622">
    <property type="protein sequence ID" value="KII66023.1"/>
    <property type="molecule type" value="Genomic_DNA"/>
</dbReference>
<evidence type="ECO:0000256" key="6">
    <source>
        <dbReference type="ARBA" id="ARBA00045397"/>
    </source>
</evidence>
<organism evidence="9 10">
    <name type="scientific">Thelohanellus kitauei</name>
    <name type="common">Myxosporean</name>
    <dbReference type="NCBI Taxonomy" id="669202"/>
    <lineage>
        <taxon>Eukaryota</taxon>
        <taxon>Metazoa</taxon>
        <taxon>Cnidaria</taxon>
        <taxon>Myxozoa</taxon>
        <taxon>Myxosporea</taxon>
        <taxon>Bivalvulida</taxon>
        <taxon>Platysporina</taxon>
        <taxon>Myxobolidae</taxon>
        <taxon>Thelohanellus</taxon>
    </lineage>
</organism>
<dbReference type="Gene3D" id="1.10.246.90">
    <property type="entry name" value="Nop domain"/>
    <property type="match status" value="1"/>
</dbReference>
<evidence type="ECO:0000256" key="5">
    <source>
        <dbReference type="ARBA" id="ARBA00030766"/>
    </source>
</evidence>
<dbReference type="GO" id="GO:0000244">
    <property type="term" value="P:spliceosomal tri-snRNP complex assembly"/>
    <property type="evidence" value="ECO:0007669"/>
    <property type="project" value="InterPro"/>
</dbReference>